<comment type="similarity">
    <text evidence="2 9">Belongs to the class-II aminoacyl-tRNA synthetase family. Type 2 subfamily.</text>
</comment>
<dbReference type="GO" id="GO:0140096">
    <property type="term" value="F:catalytic activity, acting on a protein"/>
    <property type="evidence" value="ECO:0007669"/>
    <property type="project" value="UniProtKB-ARBA"/>
</dbReference>
<dbReference type="STRING" id="642492.Clole_4239"/>
<feature type="binding site" evidence="9">
    <location>
        <position position="174"/>
    </location>
    <ligand>
        <name>L-aspartate</name>
        <dbReference type="ChEBI" id="CHEBI:29991"/>
    </ligand>
</feature>
<dbReference type="HAMAP" id="MF_02075">
    <property type="entry name" value="Asp_tRNA_synth_type2"/>
    <property type="match status" value="1"/>
</dbReference>
<keyword evidence="6 9" id="KW-0067">ATP-binding</keyword>
<dbReference type="InterPro" id="IPR012340">
    <property type="entry name" value="NA-bd_OB-fold"/>
</dbReference>
<dbReference type="InterPro" id="IPR004365">
    <property type="entry name" value="NA-bd_OB_tRNA"/>
</dbReference>
<accession>F2JNM2</accession>
<organism evidence="11 12">
    <name type="scientific">Cellulosilyticum lentocellum (strain ATCC 49066 / DSM 5427 / NCIMB 11756 / RHM5)</name>
    <name type="common">Clostridium lentocellum</name>
    <dbReference type="NCBI Taxonomy" id="642492"/>
    <lineage>
        <taxon>Bacteria</taxon>
        <taxon>Bacillati</taxon>
        <taxon>Bacillota</taxon>
        <taxon>Clostridia</taxon>
        <taxon>Lachnospirales</taxon>
        <taxon>Cellulosilyticaceae</taxon>
        <taxon>Cellulosilyticum</taxon>
    </lineage>
</organism>
<feature type="domain" description="Aminoacyl-transfer RNA synthetases class-II family profile" evidence="10">
    <location>
        <begin position="141"/>
        <end position="438"/>
    </location>
</feature>
<dbReference type="InterPro" id="IPR045864">
    <property type="entry name" value="aa-tRNA-synth_II/BPL/LPL"/>
</dbReference>
<dbReference type="Pfam" id="PF00152">
    <property type="entry name" value="tRNA-synt_2"/>
    <property type="match status" value="1"/>
</dbReference>
<evidence type="ECO:0000256" key="2">
    <source>
        <dbReference type="ARBA" id="ARBA00005312"/>
    </source>
</evidence>
<dbReference type="AlphaFoldDB" id="F2JNM2"/>
<name>F2JNM2_CELLD</name>
<evidence type="ECO:0000259" key="10">
    <source>
        <dbReference type="PROSITE" id="PS50862"/>
    </source>
</evidence>
<evidence type="ECO:0000256" key="9">
    <source>
        <dbReference type="HAMAP-Rule" id="MF_02075"/>
    </source>
</evidence>
<dbReference type="EMBL" id="CP002582">
    <property type="protein sequence ID" value="ADZ85911.1"/>
    <property type="molecule type" value="Genomic_DNA"/>
</dbReference>
<keyword evidence="12" id="KW-1185">Reference proteome</keyword>
<dbReference type="InterPro" id="IPR002312">
    <property type="entry name" value="Asp/Asn-tRNA-synth_IIb"/>
</dbReference>
<reference evidence="11 12" key="1">
    <citation type="journal article" date="2011" name="J. Bacteriol.">
        <title>Complete genome sequence of the cellulose-degrading bacterium Cellulosilyticum lentocellum.</title>
        <authorList>
            <consortium name="US DOE Joint Genome Institute"/>
            <person name="Miller D.A."/>
            <person name="Suen G."/>
            <person name="Bruce D."/>
            <person name="Copeland A."/>
            <person name="Cheng J.F."/>
            <person name="Detter C."/>
            <person name="Goodwin L.A."/>
            <person name="Han C.S."/>
            <person name="Hauser L.J."/>
            <person name="Land M.L."/>
            <person name="Lapidus A."/>
            <person name="Lucas S."/>
            <person name="Meincke L."/>
            <person name="Pitluck S."/>
            <person name="Tapia R."/>
            <person name="Teshima H."/>
            <person name="Woyke T."/>
            <person name="Fox B.G."/>
            <person name="Angert E.R."/>
            <person name="Currie C.R."/>
        </authorList>
    </citation>
    <scope>NUCLEOTIDE SEQUENCE [LARGE SCALE GENOMIC DNA]</scope>
    <source>
        <strain evidence="12">ATCC 49066 / DSM 5427 / NCIMB 11756 / RHM5</strain>
    </source>
</reference>
<keyword evidence="4 9" id="KW-0436">Ligase</keyword>
<feature type="binding site" evidence="9">
    <location>
        <position position="361"/>
    </location>
    <ligand>
        <name>ATP</name>
        <dbReference type="ChEBI" id="CHEBI:30616"/>
    </ligand>
</feature>
<keyword evidence="8 9" id="KW-0030">Aminoacyl-tRNA synthetase</keyword>
<dbReference type="CDD" id="cd04100">
    <property type="entry name" value="Asp_Lys_Asn_RS_N"/>
    <property type="match status" value="1"/>
</dbReference>
<dbReference type="NCBIfam" id="NF003483">
    <property type="entry name" value="PRK05159.1"/>
    <property type="match status" value="1"/>
</dbReference>
<comment type="catalytic activity">
    <reaction evidence="9">
        <text>tRNA(Asp) + L-aspartate + ATP = L-aspartyl-tRNA(Asp) + AMP + diphosphate</text>
        <dbReference type="Rhea" id="RHEA:19649"/>
        <dbReference type="Rhea" id="RHEA-COMP:9660"/>
        <dbReference type="Rhea" id="RHEA-COMP:9678"/>
        <dbReference type="ChEBI" id="CHEBI:29991"/>
        <dbReference type="ChEBI" id="CHEBI:30616"/>
        <dbReference type="ChEBI" id="CHEBI:33019"/>
        <dbReference type="ChEBI" id="CHEBI:78442"/>
        <dbReference type="ChEBI" id="CHEBI:78516"/>
        <dbReference type="ChEBI" id="CHEBI:456215"/>
        <dbReference type="EC" id="6.1.1.12"/>
    </reaction>
</comment>
<dbReference type="RefSeq" id="WP_013659181.1">
    <property type="nucleotide sequence ID" value="NC_015275.1"/>
</dbReference>
<dbReference type="PROSITE" id="PS50862">
    <property type="entry name" value="AA_TRNA_LIGASE_II"/>
    <property type="match status" value="1"/>
</dbReference>
<dbReference type="InterPro" id="IPR006195">
    <property type="entry name" value="aa-tRNA-synth_II"/>
</dbReference>
<dbReference type="HOGENOM" id="CLU_004553_2_1_9"/>
<keyword evidence="7 9" id="KW-0648">Protein biosynthesis</keyword>
<evidence type="ECO:0000256" key="7">
    <source>
        <dbReference type="ARBA" id="ARBA00022917"/>
    </source>
</evidence>
<evidence type="ECO:0000256" key="5">
    <source>
        <dbReference type="ARBA" id="ARBA00022741"/>
    </source>
</evidence>
<comment type="function">
    <text evidence="9">Catalyzes the attachment of L-aspartate to tRNA(Asp) in a two-step reaction: L-aspartate is first activated by ATP to form Asp-AMP and then transferred to the acceptor end of tRNA(Asp).</text>
</comment>
<proteinExistence type="inferred from homology"/>
<evidence type="ECO:0000313" key="12">
    <source>
        <dbReference type="Proteomes" id="UP000008467"/>
    </source>
</evidence>
<feature type="binding site" evidence="9">
    <location>
        <position position="368"/>
    </location>
    <ligand>
        <name>L-aspartate</name>
        <dbReference type="ChEBI" id="CHEBI:29991"/>
    </ligand>
</feature>
<dbReference type="SUPFAM" id="SSF55681">
    <property type="entry name" value="Class II aaRS and biotin synthetases"/>
    <property type="match status" value="1"/>
</dbReference>
<comment type="subcellular location">
    <subcellularLocation>
        <location evidence="1 9">Cytoplasm</location>
    </subcellularLocation>
</comment>
<evidence type="ECO:0000256" key="6">
    <source>
        <dbReference type="ARBA" id="ARBA00022840"/>
    </source>
</evidence>
<evidence type="ECO:0000256" key="3">
    <source>
        <dbReference type="ARBA" id="ARBA00022490"/>
    </source>
</evidence>
<keyword evidence="5 9" id="KW-0547">Nucleotide-binding</keyword>
<dbReference type="InterPro" id="IPR004523">
    <property type="entry name" value="Asp-tRNA_synthase_2"/>
</dbReference>
<dbReference type="Proteomes" id="UP000008467">
    <property type="component" value="Chromosome"/>
</dbReference>
<feature type="binding site" evidence="9">
    <location>
        <position position="364"/>
    </location>
    <ligand>
        <name>L-aspartate</name>
        <dbReference type="ChEBI" id="CHEBI:29991"/>
    </ligand>
</feature>
<feature type="binding site" evidence="9">
    <location>
        <begin position="217"/>
        <end position="219"/>
    </location>
    <ligand>
        <name>ATP</name>
        <dbReference type="ChEBI" id="CHEBI:30616"/>
    </ligand>
</feature>
<dbReference type="PANTHER" id="PTHR43450:SF1">
    <property type="entry name" value="ASPARTATE--TRNA LIGASE, CYTOPLASMIC"/>
    <property type="match status" value="1"/>
</dbReference>
<evidence type="ECO:0000256" key="1">
    <source>
        <dbReference type="ARBA" id="ARBA00004496"/>
    </source>
</evidence>
<dbReference type="Gene3D" id="2.40.50.140">
    <property type="entry name" value="Nucleic acid-binding proteins"/>
    <property type="match status" value="1"/>
</dbReference>
<dbReference type="GO" id="GO:0005524">
    <property type="term" value="F:ATP binding"/>
    <property type="evidence" value="ECO:0007669"/>
    <property type="project" value="UniProtKB-UniRule"/>
</dbReference>
<feature type="binding site" evidence="9">
    <location>
        <begin position="409"/>
        <end position="412"/>
    </location>
    <ligand>
        <name>ATP</name>
        <dbReference type="ChEBI" id="CHEBI:30616"/>
    </ligand>
</feature>
<dbReference type="eggNOG" id="COG0017">
    <property type="taxonomic scope" value="Bacteria"/>
</dbReference>
<gene>
    <name evidence="9" type="primary">aspS</name>
    <name evidence="11" type="ordered locus">Clole_4239</name>
</gene>
<protein>
    <recommendedName>
        <fullName evidence="9">Aspartate--tRNA ligase</fullName>
        <ecNumber evidence="9">6.1.1.12</ecNumber>
    </recommendedName>
    <alternativeName>
        <fullName evidence="9">Aspartyl-tRNA synthetase</fullName>
        <shortName evidence="9">AspRS</shortName>
    </alternativeName>
</protein>
<dbReference type="Pfam" id="PF01336">
    <property type="entry name" value="tRNA_anti-codon"/>
    <property type="match status" value="1"/>
</dbReference>
<feature type="binding site" evidence="9">
    <location>
        <position position="217"/>
    </location>
    <ligand>
        <name>L-aspartate</name>
        <dbReference type="ChEBI" id="CHEBI:29991"/>
    </ligand>
</feature>
<dbReference type="PRINTS" id="PR01042">
    <property type="entry name" value="TRNASYNTHASP"/>
</dbReference>
<dbReference type="GO" id="GO:0006422">
    <property type="term" value="P:aspartyl-tRNA aminoacylation"/>
    <property type="evidence" value="ECO:0007669"/>
    <property type="project" value="UniProtKB-UniRule"/>
</dbReference>
<dbReference type="KEGG" id="cle:Clole_4239"/>
<comment type="caution">
    <text evidence="9">Lacks conserved residue(s) required for the propagation of feature annotation.</text>
</comment>
<dbReference type="CDD" id="cd00776">
    <property type="entry name" value="AsxRS_core"/>
    <property type="match status" value="1"/>
</dbReference>
<dbReference type="EC" id="6.1.1.12" evidence="9"/>
<dbReference type="PANTHER" id="PTHR43450">
    <property type="entry name" value="ASPARTYL-TRNA SYNTHETASE"/>
    <property type="match status" value="1"/>
</dbReference>
<dbReference type="GO" id="GO:0016740">
    <property type="term" value="F:transferase activity"/>
    <property type="evidence" value="ECO:0007669"/>
    <property type="project" value="UniProtKB-ARBA"/>
</dbReference>
<dbReference type="InterPro" id="IPR004364">
    <property type="entry name" value="Aa-tRNA-synt_II"/>
</dbReference>
<dbReference type="GO" id="GO:0005829">
    <property type="term" value="C:cytosol"/>
    <property type="evidence" value="ECO:0007669"/>
    <property type="project" value="TreeGrafter"/>
</dbReference>
<evidence type="ECO:0000256" key="4">
    <source>
        <dbReference type="ARBA" id="ARBA00022598"/>
    </source>
</evidence>
<dbReference type="Gene3D" id="3.30.930.10">
    <property type="entry name" value="Bira Bifunctional Protein, Domain 2"/>
    <property type="match status" value="1"/>
</dbReference>
<comment type="subunit">
    <text evidence="9">Homodimer.</text>
</comment>
<evidence type="ECO:0000313" key="11">
    <source>
        <dbReference type="EMBL" id="ADZ85911.1"/>
    </source>
</evidence>
<evidence type="ECO:0000256" key="8">
    <source>
        <dbReference type="ARBA" id="ARBA00023146"/>
    </source>
</evidence>
<dbReference type="GO" id="GO:0004815">
    <property type="term" value="F:aspartate-tRNA ligase activity"/>
    <property type="evidence" value="ECO:0007669"/>
    <property type="project" value="UniProtKB-UniRule"/>
</dbReference>
<feature type="region of interest" description="Aspartate" evidence="9">
    <location>
        <begin position="196"/>
        <end position="199"/>
    </location>
</feature>
<dbReference type="GO" id="GO:0003723">
    <property type="term" value="F:RNA binding"/>
    <property type="evidence" value="ECO:0007669"/>
    <property type="project" value="TreeGrafter"/>
</dbReference>
<dbReference type="FunFam" id="3.30.930.10:FF:000038">
    <property type="entry name" value="Aspartate--tRNA ligase"/>
    <property type="match status" value="1"/>
</dbReference>
<keyword evidence="3 9" id="KW-0963">Cytoplasm</keyword>
<dbReference type="NCBIfam" id="TIGR00458">
    <property type="entry name" value="aspS_nondisc"/>
    <property type="match status" value="1"/>
</dbReference>
<dbReference type="SUPFAM" id="SSF50249">
    <property type="entry name" value="Nucleic acid-binding proteins"/>
    <property type="match status" value="1"/>
</dbReference>
<feature type="binding site" evidence="9">
    <location>
        <begin position="225"/>
        <end position="227"/>
    </location>
    <ligand>
        <name>ATP</name>
        <dbReference type="ChEBI" id="CHEBI:30616"/>
    </ligand>
</feature>
<dbReference type="GO" id="GO:0017101">
    <property type="term" value="C:aminoacyl-tRNA synthetase multienzyme complex"/>
    <property type="evidence" value="ECO:0007669"/>
    <property type="project" value="TreeGrafter"/>
</dbReference>
<sequence length="438" mass="50400">MQSIDGVSLKRVLDVEGIKKNPDELVIIEACVHKIRTMSEFAFVILRTGRYIVQAIYEKDRCKASIEQLKVGAYVRVKGHIREDERANLGFELQLEDLEILSMPAADYPLNVGHKKLGCGLEANLDNRSVALRNPYERAIFKVQEGVVSGFREFMESQGFTQVHTPKIVAAGAEGGANIFKLDYFNQDAFLAQSPQFYKQTCVAFFDRVFEIAPVYRAEKHNTSRHLNEYIGLDFEMGYIDSMYDVMEMETAMIKYVMNYLESHCKEYLDLLEVKLPIIKDIPSITFVEALDLIKGRGGKNKYDLEPEDEVLLCEYAKEHWNSEFLFITHFPASKRPFYAMNDKEDSRFALSFDLLFRGLEITTGGQRIHDYQQQVDKMKEMGIDPEELSHYLSIHKYGMPPHGGLGIGLERFVMKLLDLQNVRQASMFPRDVHRLEP</sequence>